<dbReference type="InterPro" id="IPR050499">
    <property type="entry name" value="PEP-utilizing_PTS_enzyme"/>
</dbReference>
<evidence type="ECO:0000256" key="8">
    <source>
        <dbReference type="ARBA" id="ARBA00022448"/>
    </source>
</evidence>
<evidence type="ECO:0000256" key="4">
    <source>
        <dbReference type="ARBA" id="ARBA00004496"/>
    </source>
</evidence>
<name>A0A1N7PX70_9PROT</name>
<dbReference type="InterPro" id="IPR023151">
    <property type="entry name" value="PEP_util_CS"/>
</dbReference>
<accession>A0A1N7PX70</accession>
<evidence type="ECO:0000256" key="9">
    <source>
        <dbReference type="ARBA" id="ARBA00022490"/>
    </source>
</evidence>
<dbReference type="PANTHER" id="PTHR46244:SF3">
    <property type="entry name" value="PHOSPHOENOLPYRUVATE-PROTEIN PHOSPHOTRANSFERASE"/>
    <property type="match status" value="1"/>
</dbReference>
<dbReference type="InterPro" id="IPR040442">
    <property type="entry name" value="Pyrv_kinase-like_dom_sf"/>
</dbReference>
<evidence type="ECO:0000259" key="24">
    <source>
        <dbReference type="Pfam" id="PF05524"/>
    </source>
</evidence>
<feature type="active site" description="Proton donor" evidence="18">
    <location>
        <position position="529"/>
    </location>
</feature>
<comment type="function">
    <text evidence="3 17">General (non sugar-specific) component of the phosphoenolpyruvate-dependent sugar phosphotransferase system (sugar PTS). This major carbohydrate active-transport system catalyzes the phosphorylation of incoming sugar substrates concomitantly with their translocation across the cell membrane. Enzyme I transfers the phosphoryl group from phosphoenolpyruvate (PEP) to the phosphoryl carrier protein (HPr).</text>
</comment>
<dbReference type="SUPFAM" id="SSF51621">
    <property type="entry name" value="Phosphoenolpyruvate/pyruvate domain"/>
    <property type="match status" value="1"/>
</dbReference>
<evidence type="ECO:0000256" key="20">
    <source>
        <dbReference type="PIRSR" id="PIRSR000732-3"/>
    </source>
</evidence>
<dbReference type="PROSITE" id="PS00742">
    <property type="entry name" value="PEP_ENZYMES_2"/>
    <property type="match status" value="1"/>
</dbReference>
<comment type="subcellular location">
    <subcellularLocation>
        <location evidence="4 17">Cytoplasm</location>
    </subcellularLocation>
</comment>
<comment type="catalytic activity">
    <reaction evidence="1 17">
        <text>L-histidyl-[protein] + phosphoenolpyruvate = N(pros)-phospho-L-histidyl-[protein] + pyruvate</text>
        <dbReference type="Rhea" id="RHEA:23880"/>
        <dbReference type="Rhea" id="RHEA-COMP:9745"/>
        <dbReference type="Rhea" id="RHEA-COMP:9746"/>
        <dbReference type="ChEBI" id="CHEBI:15361"/>
        <dbReference type="ChEBI" id="CHEBI:29979"/>
        <dbReference type="ChEBI" id="CHEBI:58702"/>
        <dbReference type="ChEBI" id="CHEBI:64837"/>
        <dbReference type="EC" id="2.7.3.9"/>
    </reaction>
</comment>
<dbReference type="SUPFAM" id="SSF52009">
    <property type="entry name" value="Phosphohistidine domain"/>
    <property type="match status" value="1"/>
</dbReference>
<keyword evidence="10 17" id="KW-0762">Sugar transport</keyword>
<dbReference type="GO" id="GO:0046872">
    <property type="term" value="F:metal ion binding"/>
    <property type="evidence" value="ECO:0007669"/>
    <property type="project" value="UniProtKB-KW"/>
</dbReference>
<feature type="binding site" evidence="19">
    <location>
        <position position="492"/>
    </location>
    <ligand>
        <name>phosphoenolpyruvate</name>
        <dbReference type="ChEBI" id="CHEBI:58702"/>
    </ligand>
</feature>
<evidence type="ECO:0000256" key="2">
    <source>
        <dbReference type="ARBA" id="ARBA00001946"/>
    </source>
</evidence>
<keyword evidence="11 17" id="KW-0808">Transferase</keyword>
<evidence type="ECO:0000256" key="6">
    <source>
        <dbReference type="ARBA" id="ARBA00012232"/>
    </source>
</evidence>
<dbReference type="GO" id="GO:0005737">
    <property type="term" value="C:cytoplasm"/>
    <property type="evidence" value="ECO:0007669"/>
    <property type="project" value="UniProtKB-SubCell"/>
</dbReference>
<keyword evidence="13 17" id="KW-0479">Metal-binding</keyword>
<evidence type="ECO:0000256" key="5">
    <source>
        <dbReference type="ARBA" id="ARBA00007837"/>
    </source>
</evidence>
<keyword evidence="14 17" id="KW-0418">Kinase</keyword>
<dbReference type="Gene3D" id="3.20.20.60">
    <property type="entry name" value="Phosphoenolpyruvate-binding domains"/>
    <property type="match status" value="1"/>
</dbReference>
<keyword evidence="25" id="KW-0670">Pyruvate</keyword>
<evidence type="ECO:0000256" key="3">
    <source>
        <dbReference type="ARBA" id="ARBA00002728"/>
    </source>
</evidence>
<evidence type="ECO:0000256" key="7">
    <source>
        <dbReference type="ARBA" id="ARBA00016544"/>
    </source>
</evidence>
<evidence type="ECO:0000259" key="22">
    <source>
        <dbReference type="Pfam" id="PF00391"/>
    </source>
</evidence>
<evidence type="ECO:0000256" key="10">
    <source>
        <dbReference type="ARBA" id="ARBA00022597"/>
    </source>
</evidence>
<comment type="similarity">
    <text evidence="5 17">Belongs to the PEP-utilizing enzyme family.</text>
</comment>
<keyword evidence="15 17" id="KW-0460">Magnesium</keyword>
<dbReference type="GO" id="GO:0016301">
    <property type="term" value="F:kinase activity"/>
    <property type="evidence" value="ECO:0007669"/>
    <property type="project" value="UniProtKB-KW"/>
</dbReference>
<evidence type="ECO:0000256" key="16">
    <source>
        <dbReference type="ARBA" id="ARBA00033235"/>
    </source>
</evidence>
<dbReference type="Pfam" id="PF00391">
    <property type="entry name" value="PEP-utilizers"/>
    <property type="match status" value="1"/>
</dbReference>
<keyword evidence="12 17" id="KW-0598">Phosphotransferase system</keyword>
<evidence type="ECO:0000256" key="21">
    <source>
        <dbReference type="SAM" id="Coils"/>
    </source>
</evidence>
<dbReference type="PRINTS" id="PR01736">
    <property type="entry name" value="PHPHTRNFRASE"/>
</dbReference>
<dbReference type="GO" id="GO:0009401">
    <property type="term" value="P:phosphoenolpyruvate-dependent sugar phosphotransferase system"/>
    <property type="evidence" value="ECO:0007669"/>
    <property type="project" value="UniProtKB-KW"/>
</dbReference>
<dbReference type="InterPro" id="IPR008279">
    <property type="entry name" value="PEP-util_enz_mobile_dom"/>
</dbReference>
<organism evidence="25 26">
    <name type="scientific">Insolitispirillum peregrinum</name>
    <dbReference type="NCBI Taxonomy" id="80876"/>
    <lineage>
        <taxon>Bacteria</taxon>
        <taxon>Pseudomonadati</taxon>
        <taxon>Pseudomonadota</taxon>
        <taxon>Alphaproteobacteria</taxon>
        <taxon>Rhodospirillales</taxon>
        <taxon>Novispirillaceae</taxon>
        <taxon>Insolitispirillum</taxon>
    </lineage>
</organism>
<keyword evidence="26" id="KW-1185">Reference proteome</keyword>
<feature type="binding site" evidence="20">
    <location>
        <position position="458"/>
    </location>
    <ligand>
        <name>Mg(2+)</name>
        <dbReference type="ChEBI" id="CHEBI:18420"/>
    </ligand>
</feature>
<feature type="domain" description="Phosphotransferase system enzyme I N-terminal" evidence="24">
    <location>
        <begin position="26"/>
        <end position="152"/>
    </location>
</feature>
<evidence type="ECO:0000259" key="23">
    <source>
        <dbReference type="Pfam" id="PF02896"/>
    </source>
</evidence>
<feature type="domain" description="PEP-utilising enzyme mobile" evidence="22">
    <location>
        <begin position="179"/>
        <end position="251"/>
    </location>
</feature>
<dbReference type="NCBIfam" id="TIGR01417">
    <property type="entry name" value="PTS_I_fam"/>
    <property type="match status" value="1"/>
</dbReference>
<dbReference type="OrthoDB" id="9765468at2"/>
<feature type="binding site" evidence="19">
    <location>
        <position position="322"/>
    </location>
    <ligand>
        <name>phosphoenolpyruvate</name>
        <dbReference type="ChEBI" id="CHEBI:58702"/>
    </ligand>
</feature>
<keyword evidence="9 17" id="KW-0963">Cytoplasm</keyword>
<dbReference type="GO" id="GO:0008965">
    <property type="term" value="F:phosphoenolpyruvate-protein phosphotransferase activity"/>
    <property type="evidence" value="ECO:0007669"/>
    <property type="project" value="UniProtKB-EC"/>
</dbReference>
<dbReference type="AlphaFoldDB" id="A0A1N7PX70"/>
<dbReference type="InterPro" id="IPR036618">
    <property type="entry name" value="PtsI_HPr-bd_sf"/>
</dbReference>
<dbReference type="RefSeq" id="WP_076401858.1">
    <property type="nucleotide sequence ID" value="NZ_FTOA01000008.1"/>
</dbReference>
<dbReference type="InterPro" id="IPR000121">
    <property type="entry name" value="PEP_util_C"/>
</dbReference>
<dbReference type="InterPro" id="IPR015813">
    <property type="entry name" value="Pyrv/PenolPyrv_kinase-like_dom"/>
</dbReference>
<dbReference type="PIRSF" id="PIRSF000732">
    <property type="entry name" value="PTS_enzyme_I"/>
    <property type="match status" value="1"/>
</dbReference>
<protein>
    <recommendedName>
        <fullName evidence="7 17">Phosphoenolpyruvate-protein phosphotransferase</fullName>
        <ecNumber evidence="6 17">2.7.3.9</ecNumber>
    </recommendedName>
    <alternativeName>
        <fullName evidence="16 17">Phosphotransferase system, enzyme I</fullName>
    </alternativeName>
</protein>
<evidence type="ECO:0000256" key="12">
    <source>
        <dbReference type="ARBA" id="ARBA00022683"/>
    </source>
</evidence>
<dbReference type="InterPro" id="IPR008731">
    <property type="entry name" value="PTS_EIN"/>
</dbReference>
<dbReference type="Pfam" id="PF02896">
    <property type="entry name" value="PEP-utilizers_C"/>
    <property type="match status" value="1"/>
</dbReference>
<feature type="binding site" evidence="20">
    <location>
        <position position="482"/>
    </location>
    <ligand>
        <name>Mg(2+)</name>
        <dbReference type="ChEBI" id="CHEBI:18420"/>
    </ligand>
</feature>
<dbReference type="SUPFAM" id="SSF47831">
    <property type="entry name" value="Enzyme I of the PEP:sugar phosphotransferase system HPr-binding (sub)domain"/>
    <property type="match status" value="1"/>
</dbReference>
<feature type="coiled-coil region" evidence="21">
    <location>
        <begin position="56"/>
        <end position="83"/>
    </location>
</feature>
<feature type="active site" description="Tele-phosphohistidine intermediate" evidence="18">
    <location>
        <position position="215"/>
    </location>
</feature>
<reference evidence="25 26" key="1">
    <citation type="submission" date="2017-01" db="EMBL/GenBank/DDBJ databases">
        <authorList>
            <person name="Mah S.A."/>
            <person name="Swanson W.J."/>
            <person name="Moy G.W."/>
            <person name="Vacquier V.D."/>
        </authorList>
    </citation>
    <scope>NUCLEOTIDE SEQUENCE [LARGE SCALE GENOMIC DNA]</scope>
    <source>
        <strain evidence="25 26">DSM 11589</strain>
    </source>
</reference>
<keyword evidence="21" id="KW-0175">Coiled coil</keyword>
<dbReference type="InterPro" id="IPR024692">
    <property type="entry name" value="PTS_EI"/>
</dbReference>
<evidence type="ECO:0000256" key="15">
    <source>
        <dbReference type="ARBA" id="ARBA00022842"/>
    </source>
</evidence>
<proteinExistence type="inferred from homology"/>
<feature type="binding site" evidence="19">
    <location>
        <position position="358"/>
    </location>
    <ligand>
        <name>phosphoenolpyruvate</name>
        <dbReference type="ChEBI" id="CHEBI:58702"/>
    </ligand>
</feature>
<feature type="binding site" evidence="19">
    <location>
        <begin position="481"/>
        <end position="482"/>
    </location>
    <ligand>
        <name>phosphoenolpyruvate</name>
        <dbReference type="ChEBI" id="CHEBI:58702"/>
    </ligand>
</feature>
<feature type="domain" description="PEP-utilising enzyme C-terminal" evidence="23">
    <location>
        <begin position="279"/>
        <end position="567"/>
    </location>
</feature>
<evidence type="ECO:0000313" key="26">
    <source>
        <dbReference type="Proteomes" id="UP000185678"/>
    </source>
</evidence>
<dbReference type="EMBL" id="FTOA01000008">
    <property type="protein sequence ID" value="SIT15198.1"/>
    <property type="molecule type" value="Genomic_DNA"/>
</dbReference>
<dbReference type="Proteomes" id="UP000185678">
    <property type="component" value="Unassembled WGS sequence"/>
</dbReference>
<evidence type="ECO:0000256" key="18">
    <source>
        <dbReference type="PIRSR" id="PIRSR000732-1"/>
    </source>
</evidence>
<dbReference type="Pfam" id="PF05524">
    <property type="entry name" value="PEP-utilisers_N"/>
    <property type="match status" value="1"/>
</dbReference>
<evidence type="ECO:0000256" key="14">
    <source>
        <dbReference type="ARBA" id="ARBA00022777"/>
    </source>
</evidence>
<evidence type="ECO:0000256" key="13">
    <source>
        <dbReference type="ARBA" id="ARBA00022723"/>
    </source>
</evidence>
<dbReference type="InterPro" id="IPR036637">
    <property type="entry name" value="Phosphohistidine_dom_sf"/>
</dbReference>
<comment type="cofactor">
    <cofactor evidence="2 17 20">
        <name>Mg(2+)</name>
        <dbReference type="ChEBI" id="CHEBI:18420"/>
    </cofactor>
</comment>
<keyword evidence="8 17" id="KW-0813">Transport</keyword>
<dbReference type="EC" id="2.7.3.9" evidence="6 17"/>
<dbReference type="Gene3D" id="3.50.30.10">
    <property type="entry name" value="Phosphohistidine domain"/>
    <property type="match status" value="1"/>
</dbReference>
<dbReference type="STRING" id="80876.SAMN05421779_108132"/>
<sequence>MKTDPGAASASSPGGASGSYPQRIFQGVGVSVGVAVGTVYLHDAGMVQGPEYTIPANRIEAEKKRFQAAVNAAARQVERLQSKASFLPAAASEELGFLLDAYQQMLKGSRLVRGVERRIAEERINAEAAVRQEISLLLEVFAAMDDAYLAGRAADIRDVGQRLVRNLTKTPYKAFAHLPRNAVILASDLSPADTALLDPKLVAGFATCAGGAESHTAIMARSLAIPAVVGVADMLRQVRQGAPVILDGIHGRIILDPTPETLADYRKQRAELLRQRRALSRLKDLPAVTTDGLRVALMANIELPSEIDAVLAAGAEGIGLFRTEFLYMNRHEWPNEDEQYAILRDVVCRMQGRPVTIRTLDAGGDKLDIPGTGGPATNPALGLRAVRFQLARPDVMEAQLAAILRAAAHGPVRILVPMISSVDEITQVRTALEKVYRRLKRNKVEVPAKLPPLGIMIEIPGAALSADALACEADFFAIGTNDLTQYTLAIDRGDEAVAHLFNPQHPAVLRLIHFTTGAAMRARIPVSVCGEMAGDPRVSALLIGFGIDQLSMSAASIPRVKQRIRRLAQSEAQSHTRQVMSEHDPHQIEKLIFGQSL</sequence>
<dbReference type="InterPro" id="IPR006318">
    <property type="entry name" value="PTS_EI-like"/>
</dbReference>
<evidence type="ECO:0000313" key="25">
    <source>
        <dbReference type="EMBL" id="SIT15198.1"/>
    </source>
</evidence>
<evidence type="ECO:0000256" key="11">
    <source>
        <dbReference type="ARBA" id="ARBA00022679"/>
    </source>
</evidence>
<evidence type="ECO:0000256" key="17">
    <source>
        <dbReference type="PIRNR" id="PIRNR000732"/>
    </source>
</evidence>
<gene>
    <name evidence="25" type="ORF">SAMN05421779_108132</name>
</gene>
<dbReference type="PANTHER" id="PTHR46244">
    <property type="entry name" value="PHOSPHOENOLPYRUVATE-PROTEIN PHOSPHOTRANSFERASE"/>
    <property type="match status" value="1"/>
</dbReference>
<evidence type="ECO:0000256" key="1">
    <source>
        <dbReference type="ARBA" id="ARBA00000683"/>
    </source>
</evidence>
<dbReference type="Gene3D" id="1.10.274.10">
    <property type="entry name" value="PtsI, HPr-binding domain"/>
    <property type="match status" value="1"/>
</dbReference>
<evidence type="ECO:0000256" key="19">
    <source>
        <dbReference type="PIRSR" id="PIRSR000732-2"/>
    </source>
</evidence>